<evidence type="ECO:0000256" key="5">
    <source>
        <dbReference type="SAM" id="SignalP"/>
    </source>
</evidence>
<keyword evidence="7" id="KW-1185">Reference proteome</keyword>
<dbReference type="Pfam" id="PF01804">
    <property type="entry name" value="Penicil_amidase"/>
    <property type="match status" value="1"/>
</dbReference>
<dbReference type="Gene3D" id="2.30.120.10">
    <property type="match status" value="1"/>
</dbReference>
<evidence type="ECO:0000256" key="4">
    <source>
        <dbReference type="ARBA" id="ARBA00023145"/>
    </source>
</evidence>
<dbReference type="Gene3D" id="1.10.1400.10">
    <property type="match status" value="1"/>
</dbReference>
<keyword evidence="3" id="KW-0378">Hydrolase</keyword>
<feature type="chain" id="PRO_5045761928" evidence="5">
    <location>
        <begin position="38"/>
        <end position="749"/>
    </location>
</feature>
<accession>A0ABS4DS12</accession>
<dbReference type="InterPro" id="IPR043146">
    <property type="entry name" value="Penicillin_amidase_N_B-knob"/>
</dbReference>
<evidence type="ECO:0000256" key="1">
    <source>
        <dbReference type="ARBA" id="ARBA00006586"/>
    </source>
</evidence>
<dbReference type="Proteomes" id="UP000823790">
    <property type="component" value="Unassembled WGS sequence"/>
</dbReference>
<evidence type="ECO:0000256" key="2">
    <source>
        <dbReference type="ARBA" id="ARBA00022729"/>
    </source>
</evidence>
<comment type="similarity">
    <text evidence="1">Belongs to the peptidase S45 family.</text>
</comment>
<sequence length="749" mass="83451">MPATTSSTPARPMLRHALRALPLATLLGFGLVTTARADAGEQARWKQEAQAVTITRDDWGIAHVHGKTDADAVFGMVYAQAEDDFNRVETNYLNALGRLAEAEGEQALWSDLRQQLFIDPVELKKLYAQSPAWLKQLMDAWADGLNYYLATHPDAHPRVITHYEPWMALSFTEGSIGGDIERVSLEQLQAFYGRPDDTPVPVAMALAHPSWVEPTGSNGIAIAPKLTADGHALLLINPHTSFFFRSELQMTSDVGLDAYGAVTWGQFFVYQGFNHHIGWMHTSTGADVVDEFAETTVRKDGKPYYRYGKELRPVTEREITLAYRAKDGSMAKRTFTAYFTHHGPIVREANGKWIATALMNRPIPALEQSWLRTKAHDYASYMKVAELKANSSNNTLFADDKGEIAYLHPQFIPRRDDRFDYTQPVDGSDPATDWHGLTPLDQAPHVFNPATGWVYNTNNWPYSAAGKDSPKKQDFPRYMDTFGENPRGLHAIHVLTGKDDFTRASLITAAFDSYLPAFARQIPILVADYDALPASDPLKKKLAGPIAMLRHWDCRWGIASMPTSLAVFWGDTLWDEVSKADTAEGLSIYDAMAGKAGSKARLGALVEAVDRLEKDFGHWGVPWGEINRFQRINGDLVQPFDDSKPSIPVPFTSSRWGSLASFGAHRWPGTKRYYGTSGNSFVAVVEFGPKVSARAITAGGESGHPQSPHFNDEAERYTTGNLREVYYWPEQLRGHTEQVYHPGEGRNVL</sequence>
<protein>
    <submittedName>
        <fullName evidence="6">Penicillin acylase family protein</fullName>
    </submittedName>
</protein>
<reference evidence="6 7" key="1">
    <citation type="submission" date="2021-04" db="EMBL/GenBank/DDBJ databases">
        <authorList>
            <person name="Huq M.A."/>
        </authorList>
    </citation>
    <scope>NUCLEOTIDE SEQUENCE [LARGE SCALE GENOMIC DNA]</scope>
    <source>
        <strain evidence="6 7">MAH-13</strain>
    </source>
</reference>
<dbReference type="InterPro" id="IPR029055">
    <property type="entry name" value="Ntn_hydrolases_N"/>
</dbReference>
<dbReference type="InterPro" id="IPR043147">
    <property type="entry name" value="Penicillin_amidase_A-knob"/>
</dbReference>
<dbReference type="PANTHER" id="PTHR34218">
    <property type="entry name" value="PEPTIDASE S45 PENICILLIN AMIDASE"/>
    <property type="match status" value="1"/>
</dbReference>
<evidence type="ECO:0000313" key="7">
    <source>
        <dbReference type="Proteomes" id="UP000823790"/>
    </source>
</evidence>
<dbReference type="PANTHER" id="PTHR34218:SF3">
    <property type="entry name" value="ACYL-HOMOSERINE LACTONE ACYLASE PVDQ"/>
    <property type="match status" value="1"/>
</dbReference>
<feature type="signal peptide" evidence="5">
    <location>
        <begin position="1"/>
        <end position="37"/>
    </location>
</feature>
<keyword evidence="4" id="KW-0865">Zymogen</keyword>
<dbReference type="InterPro" id="IPR014395">
    <property type="entry name" value="Pen/GL7ACA/AHL_acylase"/>
</dbReference>
<proteinExistence type="inferred from homology"/>
<name>A0ABS4DS12_9GAMM</name>
<comment type="caution">
    <text evidence="6">The sequence shown here is derived from an EMBL/GenBank/DDBJ whole genome shotgun (WGS) entry which is preliminary data.</text>
</comment>
<dbReference type="PIRSF" id="PIRSF001227">
    <property type="entry name" value="Pen_acylase"/>
    <property type="match status" value="1"/>
</dbReference>
<dbReference type="Gene3D" id="1.10.439.10">
    <property type="entry name" value="Penicillin Amidohydrolase, domain 1"/>
    <property type="match status" value="1"/>
</dbReference>
<evidence type="ECO:0000313" key="6">
    <source>
        <dbReference type="EMBL" id="MBP1475836.1"/>
    </source>
</evidence>
<keyword evidence="2 5" id="KW-0732">Signal</keyword>
<organism evidence="6 7">
    <name type="scientific">Frateuria flava</name>
    <dbReference type="NCBI Taxonomy" id="2821489"/>
    <lineage>
        <taxon>Bacteria</taxon>
        <taxon>Pseudomonadati</taxon>
        <taxon>Pseudomonadota</taxon>
        <taxon>Gammaproteobacteria</taxon>
        <taxon>Lysobacterales</taxon>
        <taxon>Rhodanobacteraceae</taxon>
        <taxon>Frateuria</taxon>
    </lineage>
</organism>
<dbReference type="SUPFAM" id="SSF56235">
    <property type="entry name" value="N-terminal nucleophile aminohydrolases (Ntn hydrolases)"/>
    <property type="match status" value="1"/>
</dbReference>
<dbReference type="RefSeq" id="WP_209623121.1">
    <property type="nucleotide sequence ID" value="NZ_JAGJRS010000034.1"/>
</dbReference>
<dbReference type="InterPro" id="IPR023343">
    <property type="entry name" value="Penicillin_amidase_dom1"/>
</dbReference>
<dbReference type="Gene3D" id="3.60.20.10">
    <property type="entry name" value="Glutamine Phosphoribosylpyrophosphate, subunit 1, domain 1"/>
    <property type="match status" value="1"/>
</dbReference>
<gene>
    <name evidence="6" type="ORF">J7I44_16165</name>
</gene>
<evidence type="ECO:0000256" key="3">
    <source>
        <dbReference type="ARBA" id="ARBA00022801"/>
    </source>
</evidence>
<dbReference type="InterPro" id="IPR002692">
    <property type="entry name" value="S45"/>
</dbReference>
<dbReference type="EMBL" id="JAGJRS010000034">
    <property type="protein sequence ID" value="MBP1475836.1"/>
    <property type="molecule type" value="Genomic_DNA"/>
</dbReference>